<evidence type="ECO:0000259" key="5">
    <source>
        <dbReference type="PROSITE" id="PS50893"/>
    </source>
</evidence>
<comment type="subcellular location">
    <subcellularLocation>
        <location evidence="1">Membrane</location>
        <topology evidence="1">Multi-pass membrane protein</topology>
    </subcellularLocation>
</comment>
<sequence>MKDTMRANILFGREYDEDFYWKVIHACALADDLKSWPKGDMTTIGERGVNISGGQRARLALARTVYLRADIYILDDPLSAVDAHVKHHILEHVLLDTGLLANKLRVFMPLLHGNDSGSILIDGQDISKFGVGDLRPRIGIIPQESTMLNGSFADNLDPLDEFTKDDMWRALEKCHMVDIVKPPENDDLHEVDASNQRVREVRDWEEKWRKASWKMRLFMYVFMRKLRLPEESLLVKTEPLDKMASGGSVQMSDGQKQLFSLCRILMRKRRVLVLDEATANVDTETDRMMQKVMRTEFKDCTVLTIAHRLETIMNSNRVIVIDHGEVVEIGKPQDLLKKENGCFAELARTNDFGSFKL</sequence>
<comment type="caution">
    <text evidence="6">The sequence shown here is derived from an EMBL/GenBank/DDBJ whole genome shotgun (WGS) entry which is preliminary data.</text>
</comment>
<evidence type="ECO:0000256" key="1">
    <source>
        <dbReference type="ARBA" id="ARBA00004141"/>
    </source>
</evidence>
<evidence type="ECO:0000313" key="6">
    <source>
        <dbReference type="EMBL" id="KAJ1720859.1"/>
    </source>
</evidence>
<dbReference type="GO" id="GO:0042626">
    <property type="term" value="F:ATPase-coupled transmembrane transporter activity"/>
    <property type="evidence" value="ECO:0007669"/>
    <property type="project" value="TreeGrafter"/>
</dbReference>
<reference evidence="6" key="1">
    <citation type="submission" date="2022-07" db="EMBL/GenBank/DDBJ databases">
        <title>Phylogenomic reconstructions and comparative analyses of Kickxellomycotina fungi.</title>
        <authorList>
            <person name="Reynolds N.K."/>
            <person name="Stajich J.E."/>
            <person name="Barry K."/>
            <person name="Grigoriev I.V."/>
            <person name="Crous P."/>
            <person name="Smith M.E."/>
        </authorList>
    </citation>
    <scope>NUCLEOTIDE SEQUENCE</scope>
    <source>
        <strain evidence="6">NBRC 32514</strain>
    </source>
</reference>
<dbReference type="Gene3D" id="3.40.50.300">
    <property type="entry name" value="P-loop containing nucleotide triphosphate hydrolases"/>
    <property type="match status" value="2"/>
</dbReference>
<dbReference type="GO" id="GO:0016887">
    <property type="term" value="F:ATP hydrolysis activity"/>
    <property type="evidence" value="ECO:0007669"/>
    <property type="project" value="InterPro"/>
</dbReference>
<evidence type="ECO:0000256" key="2">
    <source>
        <dbReference type="ARBA" id="ARBA00009726"/>
    </source>
</evidence>
<dbReference type="GO" id="GO:0005524">
    <property type="term" value="F:ATP binding"/>
    <property type="evidence" value="ECO:0007669"/>
    <property type="project" value="UniProtKB-KW"/>
</dbReference>
<keyword evidence="3" id="KW-0547">Nucleotide-binding</keyword>
<dbReference type="Proteomes" id="UP001149813">
    <property type="component" value="Unassembled WGS sequence"/>
</dbReference>
<organism evidence="6 7">
    <name type="scientific">Coemansia erecta</name>
    <dbReference type="NCBI Taxonomy" id="147472"/>
    <lineage>
        <taxon>Eukaryota</taxon>
        <taxon>Fungi</taxon>
        <taxon>Fungi incertae sedis</taxon>
        <taxon>Zoopagomycota</taxon>
        <taxon>Kickxellomycotina</taxon>
        <taxon>Kickxellomycetes</taxon>
        <taxon>Kickxellales</taxon>
        <taxon>Kickxellaceae</taxon>
        <taxon>Coemansia</taxon>
    </lineage>
</organism>
<comment type="similarity">
    <text evidence="2">Belongs to the ABC transporter superfamily. ABCC family. Conjugate transporter (TC 3.A.1.208) subfamily.</text>
</comment>
<dbReference type="Pfam" id="PF00005">
    <property type="entry name" value="ABC_tran"/>
    <property type="match status" value="2"/>
</dbReference>
<keyword evidence="4" id="KW-0067">ATP-binding</keyword>
<dbReference type="AlphaFoldDB" id="A0A9W7XYN4"/>
<dbReference type="InterPro" id="IPR050173">
    <property type="entry name" value="ABC_transporter_C-like"/>
</dbReference>
<dbReference type="EMBL" id="JANBOJ010000219">
    <property type="protein sequence ID" value="KAJ1720859.1"/>
    <property type="molecule type" value="Genomic_DNA"/>
</dbReference>
<name>A0A9W7XYN4_9FUNG</name>
<dbReference type="OrthoDB" id="6500128at2759"/>
<dbReference type="InterPro" id="IPR003439">
    <property type="entry name" value="ABC_transporter-like_ATP-bd"/>
</dbReference>
<accession>A0A9W7XYN4</accession>
<dbReference type="PANTHER" id="PTHR24223">
    <property type="entry name" value="ATP-BINDING CASSETTE SUB-FAMILY C"/>
    <property type="match status" value="1"/>
</dbReference>
<protein>
    <recommendedName>
        <fullName evidence="5">ABC transporter domain-containing protein</fullName>
    </recommendedName>
</protein>
<feature type="domain" description="ABC transporter" evidence="5">
    <location>
        <begin position="62"/>
        <end position="348"/>
    </location>
</feature>
<evidence type="ECO:0000256" key="4">
    <source>
        <dbReference type="ARBA" id="ARBA00022840"/>
    </source>
</evidence>
<gene>
    <name evidence="6" type="ORF">LPJ53_004557</name>
</gene>
<dbReference type="PROSITE" id="PS50893">
    <property type="entry name" value="ABC_TRANSPORTER_2"/>
    <property type="match status" value="1"/>
</dbReference>
<dbReference type="SUPFAM" id="SSF52540">
    <property type="entry name" value="P-loop containing nucleoside triphosphate hydrolases"/>
    <property type="match status" value="2"/>
</dbReference>
<evidence type="ECO:0000256" key="3">
    <source>
        <dbReference type="ARBA" id="ARBA00022741"/>
    </source>
</evidence>
<dbReference type="GO" id="GO:0016020">
    <property type="term" value="C:membrane"/>
    <property type="evidence" value="ECO:0007669"/>
    <property type="project" value="UniProtKB-SubCell"/>
</dbReference>
<keyword evidence="7" id="KW-1185">Reference proteome</keyword>
<dbReference type="InterPro" id="IPR027417">
    <property type="entry name" value="P-loop_NTPase"/>
</dbReference>
<proteinExistence type="inferred from homology"/>
<evidence type="ECO:0000313" key="7">
    <source>
        <dbReference type="Proteomes" id="UP001149813"/>
    </source>
</evidence>
<dbReference type="PANTHER" id="PTHR24223:SF456">
    <property type="entry name" value="MULTIDRUG RESISTANCE-ASSOCIATED PROTEIN LETHAL(2)03659"/>
    <property type="match status" value="1"/>
</dbReference>